<protein>
    <recommendedName>
        <fullName evidence="3">DUF1858 domain-containing protein</fullName>
    </recommendedName>
</protein>
<dbReference type="SUPFAM" id="SSF140683">
    <property type="entry name" value="SP0561-like"/>
    <property type="match status" value="1"/>
</dbReference>
<dbReference type="Proteomes" id="UP000256329">
    <property type="component" value="Unassembled WGS sequence"/>
</dbReference>
<reference evidence="1 2" key="1">
    <citation type="submission" date="2018-08" db="EMBL/GenBank/DDBJ databases">
        <title>Form III RuBisCO-mediated autotrophy in Thermodesulfobium bacteria.</title>
        <authorList>
            <person name="Toshchakov S.V."/>
            <person name="Kublanov I.V."/>
            <person name="Frolov E."/>
            <person name="Bonch-Osmolovskaya E.A."/>
            <person name="Tourova T.P."/>
            <person name="Chernych N.A."/>
            <person name="Lebedinsky A.V."/>
        </authorList>
    </citation>
    <scope>NUCLEOTIDE SEQUENCE [LARGE SCALE GENOMIC DNA]</scope>
    <source>
        <strain evidence="1 2">SR</strain>
    </source>
</reference>
<accession>A0A3D8P647</accession>
<evidence type="ECO:0008006" key="3">
    <source>
        <dbReference type="Google" id="ProtNLM"/>
    </source>
</evidence>
<dbReference type="EMBL" id="QSLN01000004">
    <property type="protein sequence ID" value="RDV83620.1"/>
    <property type="molecule type" value="Genomic_DNA"/>
</dbReference>
<gene>
    <name evidence="1" type="ORF">DXX99_04800</name>
</gene>
<proteinExistence type="predicted"/>
<evidence type="ECO:0000313" key="2">
    <source>
        <dbReference type="Proteomes" id="UP000256329"/>
    </source>
</evidence>
<keyword evidence="2" id="KW-1185">Reference proteome</keyword>
<dbReference type="InterPro" id="IPR038062">
    <property type="entry name" value="ScdA-like_N_sf"/>
</dbReference>
<name>A0A3D8P647_9THEO</name>
<comment type="caution">
    <text evidence="1">The sequence shown here is derived from an EMBL/GenBank/DDBJ whole genome shotgun (WGS) entry which is preliminary data.</text>
</comment>
<evidence type="ECO:0000313" key="1">
    <source>
        <dbReference type="EMBL" id="RDV83620.1"/>
    </source>
</evidence>
<sequence length="72" mass="8022">MVVIGPQETVFDVVANFPQTIKIFREYEAKTGVCICCTALFETLEAVARRLDLPLEEMLAKLNAAIKEGFSE</sequence>
<organism evidence="1 2">
    <name type="scientific">Ammonifex thiophilus</name>
    <dbReference type="NCBI Taxonomy" id="444093"/>
    <lineage>
        <taxon>Bacteria</taxon>
        <taxon>Bacillati</taxon>
        <taxon>Bacillota</taxon>
        <taxon>Clostridia</taxon>
        <taxon>Thermoanaerobacterales</taxon>
        <taxon>Thermoanaerobacteraceae</taxon>
        <taxon>Ammonifex</taxon>
    </lineage>
</organism>
<dbReference type="AlphaFoldDB" id="A0A3D8P647"/>
<dbReference type="Gene3D" id="1.10.3910.10">
    <property type="entry name" value="SP0561-like"/>
    <property type="match status" value="1"/>
</dbReference>
<dbReference type="OrthoDB" id="15017at2"/>
<dbReference type="RefSeq" id="WP_115792379.1">
    <property type="nucleotide sequence ID" value="NZ_QSLN01000004.1"/>
</dbReference>